<comment type="caution">
    <text evidence="1">The sequence shown here is derived from an EMBL/GenBank/DDBJ whole genome shotgun (WGS) entry which is preliminary data.</text>
</comment>
<accession>A0ABS2MAU8</accession>
<keyword evidence="2" id="KW-1185">Reference proteome</keyword>
<dbReference type="PANTHER" id="PTHR11941">
    <property type="entry name" value="ENOYL-COA HYDRATASE-RELATED"/>
    <property type="match status" value="1"/>
</dbReference>
<dbReference type="InterPro" id="IPR029045">
    <property type="entry name" value="ClpP/crotonase-like_dom_sf"/>
</dbReference>
<evidence type="ECO:0000313" key="1">
    <source>
        <dbReference type="EMBL" id="MBM7508295.1"/>
    </source>
</evidence>
<organism evidence="1 2">
    <name type="scientific">Nocardioides salarius</name>
    <dbReference type="NCBI Taxonomy" id="374513"/>
    <lineage>
        <taxon>Bacteria</taxon>
        <taxon>Bacillati</taxon>
        <taxon>Actinomycetota</taxon>
        <taxon>Actinomycetes</taxon>
        <taxon>Propionibacteriales</taxon>
        <taxon>Nocardioidaceae</taxon>
        <taxon>Nocardioides</taxon>
    </lineage>
</organism>
<name>A0ABS2MAU8_9ACTN</name>
<sequence>MPTLSQDGALWTLHLGDDENRFTPAFLDEADGLLGDLAASGEPAALITTGGGRFYSNGLDLEWLGAHPERLGEYVARVQQLFERVLTLPVPTVAAVNGHAFGAGAMLALAHDHRVMREDRGYVCLPEVDIQIPFSPGMNALVMSKLSPRAAVDSMTTGHRFPAAEALAAGIVDATASLEALPGAAAARVQHLAGKDRATLGTIKQRMYADVVAALRLPEA</sequence>
<dbReference type="Pfam" id="PF00378">
    <property type="entry name" value="ECH_1"/>
    <property type="match status" value="1"/>
</dbReference>
<dbReference type="CDD" id="cd06558">
    <property type="entry name" value="crotonase-like"/>
    <property type="match status" value="1"/>
</dbReference>
<dbReference type="RefSeq" id="WP_193669420.1">
    <property type="nucleotide sequence ID" value="NZ_JACDTV010000009.1"/>
</dbReference>
<dbReference type="Proteomes" id="UP000732378">
    <property type="component" value="Unassembled WGS sequence"/>
</dbReference>
<dbReference type="EMBL" id="JAFBBZ010000001">
    <property type="protein sequence ID" value="MBM7508295.1"/>
    <property type="molecule type" value="Genomic_DNA"/>
</dbReference>
<dbReference type="Gene3D" id="3.90.226.10">
    <property type="entry name" value="2-enoyl-CoA Hydratase, Chain A, domain 1"/>
    <property type="match status" value="1"/>
</dbReference>
<gene>
    <name evidence="1" type="ORF">JOE61_002109</name>
</gene>
<proteinExistence type="predicted"/>
<reference evidence="1 2" key="1">
    <citation type="submission" date="2021-01" db="EMBL/GenBank/DDBJ databases">
        <title>Sequencing the genomes of 1000 actinobacteria strains.</title>
        <authorList>
            <person name="Klenk H.-P."/>
        </authorList>
    </citation>
    <scope>NUCLEOTIDE SEQUENCE [LARGE SCALE GENOMIC DNA]</scope>
    <source>
        <strain evidence="1 2">DSM 18239</strain>
    </source>
</reference>
<protein>
    <submittedName>
        <fullName evidence="1">Enoyl-CoA hydratase/carnithine racemase</fullName>
    </submittedName>
</protein>
<evidence type="ECO:0000313" key="2">
    <source>
        <dbReference type="Proteomes" id="UP000732378"/>
    </source>
</evidence>
<dbReference type="SUPFAM" id="SSF52096">
    <property type="entry name" value="ClpP/crotonase"/>
    <property type="match status" value="1"/>
</dbReference>
<dbReference type="InterPro" id="IPR001753">
    <property type="entry name" value="Enoyl-CoA_hydra/iso"/>
</dbReference>
<dbReference type="PANTHER" id="PTHR11941:SF75">
    <property type="entry name" value="ENOYL-COA HYDRATASE_ISOMERASE FAMILY PROTEIN"/>
    <property type="match status" value="1"/>
</dbReference>